<name>A0A1Y1ZP65_9PLEO</name>
<dbReference type="InterPro" id="IPR011009">
    <property type="entry name" value="Kinase-like_dom_sf"/>
</dbReference>
<proteinExistence type="predicted"/>
<dbReference type="SUPFAM" id="SSF56112">
    <property type="entry name" value="Protein kinase-like (PK-like)"/>
    <property type="match status" value="1"/>
</dbReference>
<evidence type="ECO:0000313" key="5">
    <source>
        <dbReference type="EMBL" id="ORY12040.1"/>
    </source>
</evidence>
<reference evidence="5 6" key="1">
    <citation type="submission" date="2016-07" db="EMBL/GenBank/DDBJ databases">
        <title>Pervasive Adenine N6-methylation of Active Genes in Fungi.</title>
        <authorList>
            <consortium name="DOE Joint Genome Institute"/>
            <person name="Mondo S.J."/>
            <person name="Dannebaum R.O."/>
            <person name="Kuo R.C."/>
            <person name="Labutti K."/>
            <person name="Haridas S."/>
            <person name="Kuo A."/>
            <person name="Salamov A."/>
            <person name="Ahrendt S.R."/>
            <person name="Lipzen A."/>
            <person name="Sullivan W."/>
            <person name="Andreopoulos W.B."/>
            <person name="Clum A."/>
            <person name="Lindquist E."/>
            <person name="Daum C."/>
            <person name="Ramamoorthy G.K."/>
            <person name="Gryganskyi A."/>
            <person name="Culley D."/>
            <person name="Magnuson J.K."/>
            <person name="James T.Y."/>
            <person name="O'Malley M.A."/>
            <person name="Stajich J.E."/>
            <person name="Spatafora J.W."/>
            <person name="Visel A."/>
            <person name="Grigoriev I.V."/>
        </authorList>
    </citation>
    <scope>NUCLEOTIDE SEQUENCE [LARGE SCALE GENOMIC DNA]</scope>
    <source>
        <strain evidence="5 6">CBS 115471</strain>
    </source>
</reference>
<dbReference type="EMBL" id="MCFA01000055">
    <property type="protein sequence ID" value="ORY12040.1"/>
    <property type="molecule type" value="Genomic_DNA"/>
</dbReference>
<feature type="domain" description="Protein kinase" evidence="4">
    <location>
        <begin position="70"/>
        <end position="383"/>
    </location>
</feature>
<feature type="repeat" description="ANK" evidence="3">
    <location>
        <begin position="1067"/>
        <end position="1099"/>
    </location>
</feature>
<dbReference type="InterPro" id="IPR008271">
    <property type="entry name" value="Ser/Thr_kinase_AS"/>
</dbReference>
<dbReference type="Pfam" id="PF00023">
    <property type="entry name" value="Ank"/>
    <property type="match status" value="1"/>
</dbReference>
<dbReference type="GO" id="GO:0005634">
    <property type="term" value="C:nucleus"/>
    <property type="evidence" value="ECO:0007669"/>
    <property type="project" value="TreeGrafter"/>
</dbReference>
<gene>
    <name evidence="5" type="ORF">BCR34DRAFT_600974</name>
</gene>
<dbReference type="OrthoDB" id="626167at2759"/>
<dbReference type="InterPro" id="IPR002110">
    <property type="entry name" value="Ankyrin_rpt"/>
</dbReference>
<dbReference type="GO" id="GO:0005524">
    <property type="term" value="F:ATP binding"/>
    <property type="evidence" value="ECO:0007669"/>
    <property type="project" value="InterPro"/>
</dbReference>
<dbReference type="InterPro" id="IPR036770">
    <property type="entry name" value="Ankyrin_rpt-contain_sf"/>
</dbReference>
<evidence type="ECO:0000313" key="6">
    <source>
        <dbReference type="Proteomes" id="UP000193144"/>
    </source>
</evidence>
<organism evidence="5 6">
    <name type="scientific">Clohesyomyces aquaticus</name>
    <dbReference type="NCBI Taxonomy" id="1231657"/>
    <lineage>
        <taxon>Eukaryota</taxon>
        <taxon>Fungi</taxon>
        <taxon>Dikarya</taxon>
        <taxon>Ascomycota</taxon>
        <taxon>Pezizomycotina</taxon>
        <taxon>Dothideomycetes</taxon>
        <taxon>Pleosporomycetidae</taxon>
        <taxon>Pleosporales</taxon>
        <taxon>Lindgomycetaceae</taxon>
        <taxon>Clohesyomyces</taxon>
    </lineage>
</organism>
<dbReference type="CDD" id="cd00180">
    <property type="entry name" value="PKc"/>
    <property type="match status" value="1"/>
</dbReference>
<dbReference type="Pfam" id="PF00069">
    <property type="entry name" value="Pkinase"/>
    <property type="match status" value="1"/>
</dbReference>
<comment type="caution">
    <text evidence="5">The sequence shown here is derived from an EMBL/GenBank/DDBJ whole genome shotgun (WGS) entry which is preliminary data.</text>
</comment>
<dbReference type="InterPro" id="IPR050663">
    <property type="entry name" value="Ankyrin-SOCS_Box"/>
</dbReference>
<keyword evidence="6" id="KW-1185">Reference proteome</keyword>
<dbReference type="SMART" id="SM00248">
    <property type="entry name" value="ANK"/>
    <property type="match status" value="9"/>
</dbReference>
<sequence>MSDFEWVKSFTTSSYGTVNSVPSVASYESPSVPASTSRGSFASFVCHVVNLERKLRSFSPIVLDNSSNVRVSGGIVGQGKSFLVRRAQWLRNPNEPPLEVALKEIIPNTQASDGISSSSPSSSHRAQNDWKEILFEIRALLHEPVRYHPNLVRLLGIQWGLSPISESTYPVLIVEYASLGTFMALQASSKPLSFQLKQKLCYDVGRGLSALHSSGVVHGDMKHENVLIFPSKTAFNGIQYTAKLADFGGTVMDMTHDELRILETFTWPFEAPEVGRKQFLSREGMMLTDVYSFGLLVWRAFVDGQGFVSLSGAAPNASDQEKVSLKARKATEDFTKEAIMSIYEYGTKVGISQTCIDIITYTILHTVRLAPKDRNLTKAQAALRGLNLEHISGYLNYIREENAEWDATEARAAPGRHGITRDSLAFYLGRSGEDADLQDNMPGFRPRLERPSHEEYFFDPESLKTTLTWEQQQQMLVELKDAASDRNHSSGGLLEMKKTVAAFYVFQSYVLEFGTVFDATAAVQWLSKAASDDDSHEDADYFAQAWIWRIARALGVNLSLDMNRVRTFLQLSVVRGHRSCLQEILDLANENNGSKREDWLKSFRVYRRLLLEQMGAVGMGYFFPKFMTGPWETTDMNNIAQLDESVRTILGDKYTSCLKSSAAQLPNRSTPQRQDKEATAFDRIYVNGRGHGPLHYAAATGALKALGHIISKYECDVNLPNQHVDEPPLVCACSGGQRDCVLLLLEHGADPNGYRYGQEGPLHWLCSFLPDDMDLIASRLIAAGADIELRSGGMRQDVRGIRADWEHIFEIRTTPLGRAVLMNNIDAVRVLLKLGANPLNKSANKHPGEWDGLDSLSKFIDVSSPFELAAVLTLPEILAEFIQNVDGSGGASKLKLLDESTMLDLAHEKKVTEFDPLSLQSRLVRCGVNYKRNMRSTLTLLYARALAFHGGGNYVGDEVQKNRSRVLYKEVALGNIDIVECLLQLGYSANGTEYFRPLEKVVELNHEPMFNLLMRFRADAQVTRLTPTGHISLLHICASRQRHSRPGTAIAHALIAAGVPVENRDPRSRPPLATAIVNRNFDVARALLEAGANVNATYPLQFNGTNGMETKIVSVLVEVLSQHTMRTIESLKFLFGKCEGGPTERPAFYIDPANQFSILHLLAGGSQFTQIAQITPRILDLCLDTYSDADLINYRHPLLGTALYYAATNGHKAMVERLLRRGADYTSHAGPDIIDSAHTFLRPKETWTPLWAAILRFDDQLKKGEVFPPDGPPGAWLKSDLIQNAEKTIELLSEKSTDALAAQAITKLQGRKMYLEAKFRELQKVKMAQWRDPKAREEEVPVDLGLLPGSSEKNEKSIREICQGPGEEWRTEEFQRLLQSIPQHSSRTPPMH</sequence>
<dbReference type="InterPro" id="IPR000719">
    <property type="entry name" value="Prot_kinase_dom"/>
</dbReference>
<dbReference type="GO" id="GO:0045944">
    <property type="term" value="P:positive regulation of transcription by RNA polymerase II"/>
    <property type="evidence" value="ECO:0007669"/>
    <property type="project" value="TreeGrafter"/>
</dbReference>
<feature type="repeat" description="ANK" evidence="3">
    <location>
        <begin position="1201"/>
        <end position="1230"/>
    </location>
</feature>
<dbReference type="Proteomes" id="UP000193144">
    <property type="component" value="Unassembled WGS sequence"/>
</dbReference>
<evidence type="ECO:0000259" key="4">
    <source>
        <dbReference type="PROSITE" id="PS50011"/>
    </source>
</evidence>
<dbReference type="STRING" id="1231657.A0A1Y1ZP65"/>
<accession>A0A1Y1ZP65</accession>
<dbReference type="PROSITE" id="PS50088">
    <property type="entry name" value="ANK_REPEAT"/>
    <property type="match status" value="2"/>
</dbReference>
<dbReference type="GO" id="GO:0000976">
    <property type="term" value="F:transcription cis-regulatory region binding"/>
    <property type="evidence" value="ECO:0007669"/>
    <property type="project" value="TreeGrafter"/>
</dbReference>
<keyword evidence="2 3" id="KW-0040">ANK repeat</keyword>
<dbReference type="PANTHER" id="PTHR24193:SF121">
    <property type="entry name" value="ADA2A-CONTAINING COMPLEX COMPONENT 3, ISOFORM D"/>
    <property type="match status" value="1"/>
</dbReference>
<dbReference type="GO" id="GO:0004672">
    <property type="term" value="F:protein kinase activity"/>
    <property type="evidence" value="ECO:0007669"/>
    <property type="project" value="InterPro"/>
</dbReference>
<dbReference type="Gene3D" id="1.10.510.10">
    <property type="entry name" value="Transferase(Phosphotransferase) domain 1"/>
    <property type="match status" value="1"/>
</dbReference>
<dbReference type="SMART" id="SM00220">
    <property type="entry name" value="S_TKc"/>
    <property type="match status" value="1"/>
</dbReference>
<dbReference type="PROSITE" id="PS50297">
    <property type="entry name" value="ANK_REP_REGION"/>
    <property type="match status" value="2"/>
</dbReference>
<dbReference type="PROSITE" id="PS50011">
    <property type="entry name" value="PROTEIN_KINASE_DOM"/>
    <property type="match status" value="1"/>
</dbReference>
<dbReference type="Pfam" id="PF12796">
    <property type="entry name" value="Ank_2"/>
    <property type="match status" value="1"/>
</dbReference>
<evidence type="ECO:0000256" key="2">
    <source>
        <dbReference type="ARBA" id="ARBA00023043"/>
    </source>
</evidence>
<dbReference type="SUPFAM" id="SSF48403">
    <property type="entry name" value="Ankyrin repeat"/>
    <property type="match status" value="2"/>
</dbReference>
<dbReference type="PROSITE" id="PS00108">
    <property type="entry name" value="PROTEIN_KINASE_ST"/>
    <property type="match status" value="1"/>
</dbReference>
<dbReference type="Gene3D" id="1.25.40.20">
    <property type="entry name" value="Ankyrin repeat-containing domain"/>
    <property type="match status" value="3"/>
</dbReference>
<evidence type="ECO:0000256" key="3">
    <source>
        <dbReference type="PROSITE-ProRule" id="PRU00023"/>
    </source>
</evidence>
<keyword evidence="1" id="KW-0677">Repeat</keyword>
<evidence type="ECO:0000256" key="1">
    <source>
        <dbReference type="ARBA" id="ARBA00022737"/>
    </source>
</evidence>
<dbReference type="PANTHER" id="PTHR24193">
    <property type="entry name" value="ANKYRIN REPEAT PROTEIN"/>
    <property type="match status" value="1"/>
</dbReference>
<protein>
    <recommendedName>
        <fullName evidence="4">Protein kinase domain-containing protein</fullName>
    </recommendedName>
</protein>